<evidence type="ECO:0000313" key="1">
    <source>
        <dbReference type="EMBL" id="SJZ53518.1"/>
    </source>
</evidence>
<proteinExistence type="predicted"/>
<sequence length="40" mass="5153">MRRDHVPLHARSPQARRLQLRPRMQLWLPERWLVQLRWRL</sequence>
<gene>
    <name evidence="1" type="ORF">SAMN02745673_00659</name>
</gene>
<dbReference type="Proteomes" id="UP000190637">
    <property type="component" value="Unassembled WGS sequence"/>
</dbReference>
<dbReference type="AlphaFoldDB" id="A0A1T4LG14"/>
<organism evidence="1 2">
    <name type="scientific">Marinactinospora thermotolerans DSM 45154</name>
    <dbReference type="NCBI Taxonomy" id="1122192"/>
    <lineage>
        <taxon>Bacteria</taxon>
        <taxon>Bacillati</taxon>
        <taxon>Actinomycetota</taxon>
        <taxon>Actinomycetes</taxon>
        <taxon>Streptosporangiales</taxon>
        <taxon>Nocardiopsidaceae</taxon>
        <taxon>Marinactinospora</taxon>
    </lineage>
</organism>
<protein>
    <submittedName>
        <fullName evidence="1">Uncharacterized protein</fullName>
    </submittedName>
</protein>
<name>A0A1T4LG14_9ACTN</name>
<reference evidence="1 2" key="1">
    <citation type="submission" date="2017-02" db="EMBL/GenBank/DDBJ databases">
        <authorList>
            <person name="Peterson S.W."/>
        </authorList>
    </citation>
    <scope>NUCLEOTIDE SEQUENCE [LARGE SCALE GENOMIC DNA]</scope>
    <source>
        <strain evidence="1 2">DSM 45154</strain>
    </source>
</reference>
<evidence type="ECO:0000313" key="2">
    <source>
        <dbReference type="Proteomes" id="UP000190637"/>
    </source>
</evidence>
<dbReference type="STRING" id="1122192.SAMN02745673_00659"/>
<dbReference type="EMBL" id="FUWS01000002">
    <property type="protein sequence ID" value="SJZ53518.1"/>
    <property type="molecule type" value="Genomic_DNA"/>
</dbReference>
<keyword evidence="2" id="KW-1185">Reference proteome</keyword>
<accession>A0A1T4LG14</accession>